<sequence>MKIVQIKIKILLMDVFQEDMIVFKVLVIVLEVFVLSVRKDGYQIFYYKFANLFVVIKQLQILNNMLIGIIQNMMVFLIANFLVSNVNLVNVWNANQYTIQLIINVK</sequence>
<keyword evidence="3" id="KW-1185">Reference proteome</keyword>
<proteinExistence type="predicted"/>
<reference evidence="2" key="1">
    <citation type="submission" date="2021-01" db="EMBL/GenBank/DDBJ databases">
        <authorList>
            <consortium name="Genoscope - CEA"/>
            <person name="William W."/>
        </authorList>
    </citation>
    <scope>NUCLEOTIDE SEQUENCE</scope>
</reference>
<dbReference type="EMBL" id="CAJJDM010000119">
    <property type="protein sequence ID" value="CAD8101546.1"/>
    <property type="molecule type" value="Genomic_DNA"/>
</dbReference>
<evidence type="ECO:0008006" key="4">
    <source>
        <dbReference type="Google" id="ProtNLM"/>
    </source>
</evidence>
<keyword evidence="1" id="KW-0472">Membrane</keyword>
<organism evidence="2 3">
    <name type="scientific">Paramecium primaurelia</name>
    <dbReference type="NCBI Taxonomy" id="5886"/>
    <lineage>
        <taxon>Eukaryota</taxon>
        <taxon>Sar</taxon>
        <taxon>Alveolata</taxon>
        <taxon>Ciliophora</taxon>
        <taxon>Intramacronucleata</taxon>
        <taxon>Oligohymenophorea</taxon>
        <taxon>Peniculida</taxon>
        <taxon>Parameciidae</taxon>
        <taxon>Paramecium</taxon>
    </lineage>
</organism>
<evidence type="ECO:0000313" key="3">
    <source>
        <dbReference type="Proteomes" id="UP000688137"/>
    </source>
</evidence>
<gene>
    <name evidence="2" type="ORF">PPRIM_AZ9-3.1.T1160010</name>
</gene>
<keyword evidence="1" id="KW-0812">Transmembrane</keyword>
<name>A0A8S1PEH2_PARPR</name>
<feature type="transmembrane region" description="Helical" evidence="1">
    <location>
        <begin position="74"/>
        <end position="92"/>
    </location>
</feature>
<keyword evidence="1" id="KW-1133">Transmembrane helix</keyword>
<protein>
    <recommendedName>
        <fullName evidence="4">Transmembrane protein</fullName>
    </recommendedName>
</protein>
<accession>A0A8S1PEH2</accession>
<comment type="caution">
    <text evidence="2">The sequence shown here is derived from an EMBL/GenBank/DDBJ whole genome shotgun (WGS) entry which is preliminary data.</text>
</comment>
<feature type="transmembrane region" description="Helical" evidence="1">
    <location>
        <begin position="21"/>
        <end position="38"/>
    </location>
</feature>
<evidence type="ECO:0000313" key="2">
    <source>
        <dbReference type="EMBL" id="CAD8101546.1"/>
    </source>
</evidence>
<evidence type="ECO:0000256" key="1">
    <source>
        <dbReference type="SAM" id="Phobius"/>
    </source>
</evidence>
<dbReference type="Proteomes" id="UP000688137">
    <property type="component" value="Unassembled WGS sequence"/>
</dbReference>
<dbReference type="AlphaFoldDB" id="A0A8S1PEH2"/>